<evidence type="ECO:0000256" key="3">
    <source>
        <dbReference type="ARBA" id="ARBA00005240"/>
    </source>
</evidence>
<keyword evidence="20" id="KW-1185">Reference proteome</keyword>
<dbReference type="GO" id="GO:0000723">
    <property type="term" value="P:telomere maintenance"/>
    <property type="evidence" value="ECO:0007669"/>
    <property type="project" value="InterPro"/>
</dbReference>
<dbReference type="Gene3D" id="1.10.1600.10">
    <property type="match status" value="1"/>
</dbReference>
<evidence type="ECO:0000256" key="13">
    <source>
        <dbReference type="ARBA" id="ARBA00023125"/>
    </source>
</evidence>
<comment type="subcellular location">
    <subcellularLocation>
        <location evidence="2">Chromosome</location>
        <location evidence="2">Telomere</location>
    </subcellularLocation>
    <subcellularLocation>
        <location evidence="1">Nucleus</location>
    </subcellularLocation>
</comment>
<keyword evidence="14" id="KW-0233">DNA recombination</keyword>
<keyword evidence="11" id="KW-0067">ATP-binding</keyword>
<dbReference type="STRING" id="1890683.A0A427YLB5"/>
<dbReference type="GO" id="GO:0006310">
    <property type="term" value="P:DNA recombination"/>
    <property type="evidence" value="ECO:0007669"/>
    <property type="project" value="UniProtKB-KW"/>
</dbReference>
<dbReference type="EMBL" id="RSCD01000007">
    <property type="protein sequence ID" value="RSH91860.1"/>
    <property type="molecule type" value="Genomic_DNA"/>
</dbReference>
<dbReference type="CDD" id="cd00788">
    <property type="entry name" value="KU70"/>
    <property type="match status" value="1"/>
</dbReference>
<evidence type="ECO:0000256" key="12">
    <source>
        <dbReference type="ARBA" id="ARBA00022895"/>
    </source>
</evidence>
<dbReference type="Pfam" id="PF03730">
    <property type="entry name" value="Ku_C"/>
    <property type="match status" value="1"/>
</dbReference>
<dbReference type="GO" id="GO:0003678">
    <property type="term" value="F:DNA helicase activity"/>
    <property type="evidence" value="ECO:0007669"/>
    <property type="project" value="UniProtKB-EC"/>
</dbReference>
<evidence type="ECO:0000256" key="2">
    <source>
        <dbReference type="ARBA" id="ARBA00004574"/>
    </source>
</evidence>
<keyword evidence="8" id="KW-0227">DNA damage</keyword>
<sequence>MSSYYGDRSHNVPSWESFEAGDDDDIVDTSEYQYASRDHILFCIDASLSMHTPLPDRTNPEGLVRGKSALHQVLEFVADFEKGKVITGPADSVGVVLYNVDTEQLGKKHDKSAGSSISGPGTLVYQSLRMINAEEIKRIIKLVEAVQAEYDAQDGDEDVKTVEPDTLKQEFPARKKAQELNTTEVLRTCNTVFRDAGTKLVGNQRVFLVTDNDEPAGSHTSLNQAQTTYNDLAQLGVAVNTFFIDRPDHRFDPTIFWNTVLGRGEAEDAPKDSAPDQDGLGQLKDIMNDLVVRNAPKRTQFSIPLKFGGKDGDIEIGISGYATVSTQGKGQPKYVRMRGQTVEEVVTKTEYTSAETGAVLPDDEIGQAYQFGNEATVRNVLEPNWWESDEHAAEAQMVADEALRLDMERRRKEEEGEEEDMDKEVRGVMKQVKALEGEEKPKIVARTRLQFTPDEVQQFKSMGLPPQIKILGFQSPRNLKIDENIKHSYFIYPDETAYTGSTRSFAALLKSCLKLDRHALALCRLRTNTQPEFAVLIPQAETFTKDRGQDDPPGFHVIPLPFRDDIRQPPKNMTDNLVATERQAKLMSNVVKRLRFAAGKYRSEAYPNPSLAYHYAQLQSLAFEEDFDPENVQDKTIPKHGGMHKAAGEFMREWNQAIDEDDRCAETMAKGAKRAAVQVDEEDLADVQGSWEKGKLDKLKVQELRDYAKYKKISLEGKSKKADIIDVISEYLEKEGGDKKVKHK</sequence>
<dbReference type="GO" id="GO:0003684">
    <property type="term" value="F:damaged DNA binding"/>
    <property type="evidence" value="ECO:0007669"/>
    <property type="project" value="InterPro"/>
</dbReference>
<dbReference type="SUPFAM" id="SSF53300">
    <property type="entry name" value="vWA-like"/>
    <property type="match status" value="1"/>
</dbReference>
<dbReference type="EC" id="3.6.4.12" evidence="4"/>
<keyword evidence="7" id="KW-0547">Nucleotide-binding</keyword>
<evidence type="ECO:0000256" key="10">
    <source>
        <dbReference type="ARBA" id="ARBA00022806"/>
    </source>
</evidence>
<evidence type="ECO:0000256" key="7">
    <source>
        <dbReference type="ARBA" id="ARBA00022741"/>
    </source>
</evidence>
<evidence type="ECO:0000256" key="9">
    <source>
        <dbReference type="ARBA" id="ARBA00022801"/>
    </source>
</evidence>
<dbReference type="InterPro" id="IPR005161">
    <property type="entry name" value="Ku_N"/>
</dbReference>
<dbReference type="InterPro" id="IPR036361">
    <property type="entry name" value="SAP_dom_sf"/>
</dbReference>
<evidence type="ECO:0000256" key="14">
    <source>
        <dbReference type="ARBA" id="ARBA00023172"/>
    </source>
</evidence>
<dbReference type="GO" id="GO:0000781">
    <property type="term" value="C:chromosome, telomeric region"/>
    <property type="evidence" value="ECO:0007669"/>
    <property type="project" value="UniProtKB-SubCell"/>
</dbReference>
<keyword evidence="12" id="KW-0779">Telomere</keyword>
<name>A0A427YLB5_9TREE</name>
<evidence type="ECO:0000256" key="4">
    <source>
        <dbReference type="ARBA" id="ARBA00012551"/>
    </source>
</evidence>
<evidence type="ECO:0000259" key="18">
    <source>
        <dbReference type="SMART" id="SM00559"/>
    </source>
</evidence>
<dbReference type="SUPFAM" id="SSF68906">
    <property type="entry name" value="SAP domain"/>
    <property type="match status" value="1"/>
</dbReference>
<dbReference type="Proteomes" id="UP000279259">
    <property type="component" value="Unassembled WGS sequence"/>
</dbReference>
<keyword evidence="9" id="KW-0378">Hydrolase</keyword>
<evidence type="ECO:0000256" key="16">
    <source>
        <dbReference type="ARBA" id="ARBA00023242"/>
    </source>
</evidence>
<dbReference type="PIRSF" id="PIRSF003033">
    <property type="entry name" value="Ku70"/>
    <property type="match status" value="1"/>
</dbReference>
<feature type="domain" description="Ku" evidence="18">
    <location>
        <begin position="436"/>
        <end position="577"/>
    </location>
</feature>
<gene>
    <name evidence="19" type="primary">KU70</name>
    <name evidence="19" type="ORF">EHS25_009230</name>
</gene>
<evidence type="ECO:0000256" key="6">
    <source>
        <dbReference type="ARBA" id="ARBA00022454"/>
    </source>
</evidence>
<comment type="caution">
    <text evidence="19">The sequence shown here is derived from an EMBL/GenBank/DDBJ whole genome shotgun (WGS) entry which is preliminary data.</text>
</comment>
<dbReference type="GO" id="GO:0006303">
    <property type="term" value="P:double-strand break repair via nonhomologous end joining"/>
    <property type="evidence" value="ECO:0007669"/>
    <property type="project" value="InterPro"/>
</dbReference>
<comment type="similarity">
    <text evidence="3">Belongs to the ku70 family.</text>
</comment>
<dbReference type="GO" id="GO:0005524">
    <property type="term" value="F:ATP binding"/>
    <property type="evidence" value="ECO:0007669"/>
    <property type="project" value="UniProtKB-KW"/>
</dbReference>
<accession>A0A427YLB5</accession>
<evidence type="ECO:0000256" key="5">
    <source>
        <dbReference type="ARBA" id="ARBA00021796"/>
    </source>
</evidence>
<dbReference type="AlphaFoldDB" id="A0A427YLB5"/>
<dbReference type="InterPro" id="IPR006165">
    <property type="entry name" value="Ku70"/>
</dbReference>
<dbReference type="Gene3D" id="1.10.720.30">
    <property type="entry name" value="SAP domain"/>
    <property type="match status" value="1"/>
</dbReference>
<evidence type="ECO:0000256" key="1">
    <source>
        <dbReference type="ARBA" id="ARBA00004123"/>
    </source>
</evidence>
<dbReference type="GO" id="GO:0043564">
    <property type="term" value="C:Ku70:Ku80 complex"/>
    <property type="evidence" value="ECO:0007669"/>
    <property type="project" value="InterPro"/>
</dbReference>
<evidence type="ECO:0000256" key="8">
    <source>
        <dbReference type="ARBA" id="ARBA00022763"/>
    </source>
</evidence>
<dbReference type="PANTHER" id="PTHR12604">
    <property type="entry name" value="KU AUTOANTIGEN DNA HELICASE"/>
    <property type="match status" value="1"/>
</dbReference>
<dbReference type="InterPro" id="IPR016194">
    <property type="entry name" value="SPOC-like_C_dom_sf"/>
</dbReference>
<keyword evidence="6" id="KW-0158">Chromosome</keyword>
<dbReference type="Gene3D" id="2.40.290.10">
    <property type="match status" value="1"/>
</dbReference>
<dbReference type="InterPro" id="IPR006164">
    <property type="entry name" value="DNA_bd_Ku70/Ku80"/>
</dbReference>
<dbReference type="Pfam" id="PF02735">
    <property type="entry name" value="Ku"/>
    <property type="match status" value="1"/>
</dbReference>
<dbReference type="GO" id="GO:0003690">
    <property type="term" value="F:double-stranded DNA binding"/>
    <property type="evidence" value="ECO:0007669"/>
    <property type="project" value="TreeGrafter"/>
</dbReference>
<keyword evidence="10 19" id="KW-0347">Helicase</keyword>
<dbReference type="SUPFAM" id="SSF100939">
    <property type="entry name" value="SPOC domain-like"/>
    <property type="match status" value="1"/>
</dbReference>
<organism evidence="19 20">
    <name type="scientific">Saitozyma podzolica</name>
    <dbReference type="NCBI Taxonomy" id="1890683"/>
    <lineage>
        <taxon>Eukaryota</taxon>
        <taxon>Fungi</taxon>
        <taxon>Dikarya</taxon>
        <taxon>Basidiomycota</taxon>
        <taxon>Agaricomycotina</taxon>
        <taxon>Tremellomycetes</taxon>
        <taxon>Tremellales</taxon>
        <taxon>Trimorphomycetaceae</taxon>
        <taxon>Saitozyma</taxon>
    </lineage>
</organism>
<dbReference type="Pfam" id="PF03731">
    <property type="entry name" value="Ku_N"/>
    <property type="match status" value="1"/>
</dbReference>
<keyword evidence="15" id="KW-0234">DNA repair</keyword>
<dbReference type="GO" id="GO:0042162">
    <property type="term" value="F:telomeric DNA binding"/>
    <property type="evidence" value="ECO:0007669"/>
    <property type="project" value="InterPro"/>
</dbReference>
<evidence type="ECO:0000256" key="17">
    <source>
        <dbReference type="ARBA" id="ARBA00031811"/>
    </source>
</evidence>
<dbReference type="Gene3D" id="3.40.50.410">
    <property type="entry name" value="von Willebrand factor, type A domain"/>
    <property type="match status" value="1"/>
</dbReference>
<evidence type="ECO:0000313" key="19">
    <source>
        <dbReference type="EMBL" id="RSH91860.1"/>
    </source>
</evidence>
<evidence type="ECO:0000256" key="15">
    <source>
        <dbReference type="ARBA" id="ARBA00023204"/>
    </source>
</evidence>
<dbReference type="InterPro" id="IPR005160">
    <property type="entry name" value="Ku_C"/>
</dbReference>
<dbReference type="OrthoDB" id="761538at2759"/>
<dbReference type="GO" id="GO:0016787">
    <property type="term" value="F:hydrolase activity"/>
    <property type="evidence" value="ECO:0007669"/>
    <property type="project" value="UniProtKB-KW"/>
</dbReference>
<dbReference type="InterPro" id="IPR047087">
    <property type="entry name" value="KU70_core_dom"/>
</dbReference>
<dbReference type="SMART" id="SM00559">
    <property type="entry name" value="Ku78"/>
    <property type="match status" value="1"/>
</dbReference>
<evidence type="ECO:0000256" key="11">
    <source>
        <dbReference type="ARBA" id="ARBA00022840"/>
    </source>
</evidence>
<reference evidence="19 20" key="1">
    <citation type="submission" date="2018-11" db="EMBL/GenBank/DDBJ databases">
        <title>Genome sequence of Saitozyma podzolica DSM 27192.</title>
        <authorList>
            <person name="Aliyu H."/>
            <person name="Gorte O."/>
            <person name="Ochsenreither K."/>
        </authorList>
    </citation>
    <scope>NUCLEOTIDE SEQUENCE [LARGE SCALE GENOMIC DNA]</scope>
    <source>
        <strain evidence="19 20">DSM 27192</strain>
    </source>
</reference>
<keyword evidence="16" id="KW-0539">Nucleus</keyword>
<dbReference type="InterPro" id="IPR036465">
    <property type="entry name" value="vWFA_dom_sf"/>
</dbReference>
<dbReference type="PANTHER" id="PTHR12604:SF2">
    <property type="entry name" value="X-RAY REPAIR CROSS-COMPLEMENTING PROTEIN 6"/>
    <property type="match status" value="1"/>
</dbReference>
<proteinExistence type="inferred from homology"/>
<keyword evidence="13" id="KW-0238">DNA-binding</keyword>
<protein>
    <recommendedName>
        <fullName evidence="5">ATP-dependent DNA helicase II subunit 1</fullName>
        <ecNumber evidence="4">3.6.4.12</ecNumber>
    </recommendedName>
    <alternativeName>
        <fullName evidence="17">ATP-dependent DNA helicase II subunit Ku70</fullName>
    </alternativeName>
</protein>
<evidence type="ECO:0000313" key="20">
    <source>
        <dbReference type="Proteomes" id="UP000279259"/>
    </source>
</evidence>